<feature type="transmembrane region" description="Helical" evidence="4">
    <location>
        <begin position="59"/>
        <end position="84"/>
    </location>
</feature>
<evidence type="ECO:0000256" key="2">
    <source>
        <dbReference type="ARBA" id="ARBA00022741"/>
    </source>
</evidence>
<feature type="domain" description="Mur ligase C-terminal" evidence="5">
    <location>
        <begin position="316"/>
        <end position="434"/>
    </location>
</feature>
<dbReference type="InterPro" id="IPR051046">
    <property type="entry name" value="MurCDEF_CellWall_CoF430Synth"/>
</dbReference>
<dbReference type="GO" id="GO:0005524">
    <property type="term" value="F:ATP binding"/>
    <property type="evidence" value="ECO:0007669"/>
    <property type="project" value="UniProtKB-KW"/>
</dbReference>
<keyword evidence="3" id="KW-0067">ATP-binding</keyword>
<dbReference type="SUPFAM" id="SSF53244">
    <property type="entry name" value="MurD-like peptide ligases, peptide-binding domain"/>
    <property type="match status" value="1"/>
</dbReference>
<name>A0A940DGW0_9FIRM</name>
<dbReference type="SUPFAM" id="SSF53623">
    <property type="entry name" value="MurD-like peptide ligases, catalytic domain"/>
    <property type="match status" value="1"/>
</dbReference>
<comment type="caution">
    <text evidence="7">The sequence shown here is derived from an EMBL/GenBank/DDBJ whole genome shotgun (WGS) entry which is preliminary data.</text>
</comment>
<evidence type="ECO:0000313" key="8">
    <source>
        <dbReference type="Proteomes" id="UP000727857"/>
    </source>
</evidence>
<dbReference type="Pfam" id="PF08245">
    <property type="entry name" value="Mur_ligase_M"/>
    <property type="match status" value="1"/>
</dbReference>
<gene>
    <name evidence="7" type="ORF">IAB16_03900</name>
</gene>
<keyword evidence="4" id="KW-1133">Transmembrane helix</keyword>
<dbReference type="PANTHER" id="PTHR43024:SF1">
    <property type="entry name" value="UDP-N-ACETYLMURAMOYL-TRIPEPTIDE--D-ALANYL-D-ALANINE LIGASE"/>
    <property type="match status" value="1"/>
</dbReference>
<accession>A0A940DGW0</accession>
<dbReference type="Gene3D" id="3.90.190.20">
    <property type="entry name" value="Mur ligase, C-terminal domain"/>
    <property type="match status" value="1"/>
</dbReference>
<evidence type="ECO:0000256" key="4">
    <source>
        <dbReference type="SAM" id="Phobius"/>
    </source>
</evidence>
<protein>
    <submittedName>
        <fullName evidence="7">UDP-N-acetylmuramoyl-tripeptide--D-alanyl-D-alanine ligase</fullName>
    </submittedName>
</protein>
<reference evidence="7" key="1">
    <citation type="submission" date="2020-10" db="EMBL/GenBank/DDBJ databases">
        <authorList>
            <person name="Gilroy R."/>
        </authorList>
    </citation>
    <scope>NUCLEOTIDE SEQUENCE</scope>
    <source>
        <strain evidence="7">517</strain>
    </source>
</reference>
<dbReference type="PANTHER" id="PTHR43024">
    <property type="entry name" value="UDP-N-ACETYLMURAMOYL-TRIPEPTIDE--D-ALANYL-D-ALANINE LIGASE"/>
    <property type="match status" value="1"/>
</dbReference>
<evidence type="ECO:0000259" key="5">
    <source>
        <dbReference type="Pfam" id="PF02875"/>
    </source>
</evidence>
<keyword evidence="2" id="KW-0547">Nucleotide-binding</keyword>
<evidence type="ECO:0000259" key="6">
    <source>
        <dbReference type="Pfam" id="PF08245"/>
    </source>
</evidence>
<keyword evidence="4" id="KW-0472">Membrane</keyword>
<sequence>VAFTAEAAVTFILINTANLRMRTRYKFTRRATRLALAYAALIAALVAVCALAFESVAAGVAAVILCCGLSPTIAKFAALIMLPFEKANNRRYTEKAKAYLAGLNVVSVGITGSYGKTSCKNILAEMLASRYKVIKTEGNYNTPLGIAKTLGNYAGEQIFIAEMGAKRRGDIRELCDMVRPKYAIITGVAPQHLESFGDIDNVARTKFELAEAIPEDGLTVFNGDNPYTRRMRENSPSPSVSAGYKEGEYRAENVRLNSQGCKFVLVTKADRIPMETTLLGRHNVLNIVLCAALAHEMGVSLPEIARTVKELRPVPHRLEASRAGDITVIDDSYNANIEGVGCALEVLAAFPGRKVVYTQGIVELGRAQKSVNREVGRLVAAVADAVILSGVNAQAIYEGLRESGFSGEVHRYSGLKEAEEGFKEVLRPGDVLLIQNDIP</sequence>
<dbReference type="InterPro" id="IPR036565">
    <property type="entry name" value="Mur-like_cat_sf"/>
</dbReference>
<proteinExistence type="predicted"/>
<dbReference type="Pfam" id="PF02875">
    <property type="entry name" value="Mur_ligase_C"/>
    <property type="match status" value="1"/>
</dbReference>
<keyword evidence="4" id="KW-0812">Transmembrane</keyword>
<dbReference type="AlphaFoldDB" id="A0A940DGW0"/>
<feature type="transmembrane region" description="Helical" evidence="4">
    <location>
        <begin position="34"/>
        <end position="53"/>
    </location>
</feature>
<evidence type="ECO:0000256" key="1">
    <source>
        <dbReference type="ARBA" id="ARBA00022598"/>
    </source>
</evidence>
<dbReference type="InterPro" id="IPR036615">
    <property type="entry name" value="Mur_ligase_C_dom_sf"/>
</dbReference>
<dbReference type="Gene3D" id="3.40.1190.10">
    <property type="entry name" value="Mur-like, catalytic domain"/>
    <property type="match status" value="1"/>
</dbReference>
<dbReference type="EMBL" id="JADINF010000098">
    <property type="protein sequence ID" value="MBO8424139.1"/>
    <property type="molecule type" value="Genomic_DNA"/>
</dbReference>
<keyword evidence="1 7" id="KW-0436">Ligase</keyword>
<evidence type="ECO:0000256" key="3">
    <source>
        <dbReference type="ARBA" id="ARBA00022840"/>
    </source>
</evidence>
<organism evidence="7 8">
    <name type="scientific">Candidatus Stercoripulliclostridium pullicola</name>
    <dbReference type="NCBI Taxonomy" id="2840953"/>
    <lineage>
        <taxon>Bacteria</taxon>
        <taxon>Bacillati</taxon>
        <taxon>Bacillota</taxon>
        <taxon>Clostridia</taxon>
        <taxon>Eubacteriales</taxon>
        <taxon>Candidatus Stercoripulliclostridium</taxon>
    </lineage>
</organism>
<reference evidence="7" key="2">
    <citation type="journal article" date="2021" name="PeerJ">
        <title>Extensive microbial diversity within the chicken gut microbiome revealed by metagenomics and culture.</title>
        <authorList>
            <person name="Gilroy R."/>
            <person name="Ravi A."/>
            <person name="Getino M."/>
            <person name="Pursley I."/>
            <person name="Horton D.L."/>
            <person name="Alikhan N.F."/>
            <person name="Baker D."/>
            <person name="Gharbi K."/>
            <person name="Hall N."/>
            <person name="Watson M."/>
            <person name="Adriaenssens E.M."/>
            <person name="Foster-Nyarko E."/>
            <person name="Jarju S."/>
            <person name="Secka A."/>
            <person name="Antonio M."/>
            <person name="Oren A."/>
            <person name="Chaudhuri R.R."/>
            <person name="La Ragione R."/>
            <person name="Hildebrand F."/>
            <person name="Pallen M.J."/>
        </authorList>
    </citation>
    <scope>NUCLEOTIDE SEQUENCE</scope>
    <source>
        <strain evidence="7">517</strain>
    </source>
</reference>
<dbReference type="InterPro" id="IPR013221">
    <property type="entry name" value="Mur_ligase_cen"/>
</dbReference>
<evidence type="ECO:0000313" key="7">
    <source>
        <dbReference type="EMBL" id="MBO8424139.1"/>
    </source>
</evidence>
<dbReference type="GO" id="GO:0016881">
    <property type="term" value="F:acid-amino acid ligase activity"/>
    <property type="evidence" value="ECO:0007669"/>
    <property type="project" value="InterPro"/>
</dbReference>
<feature type="non-terminal residue" evidence="7">
    <location>
        <position position="1"/>
    </location>
</feature>
<dbReference type="Proteomes" id="UP000727857">
    <property type="component" value="Unassembled WGS sequence"/>
</dbReference>
<feature type="domain" description="Mur ligase central" evidence="6">
    <location>
        <begin position="110"/>
        <end position="294"/>
    </location>
</feature>
<dbReference type="InterPro" id="IPR004101">
    <property type="entry name" value="Mur_ligase_C"/>
</dbReference>